<dbReference type="HAMAP" id="MF_00083">
    <property type="entry name" value="Pept_tRNA_hydro_bact"/>
    <property type="match status" value="1"/>
</dbReference>
<feature type="binding site" evidence="6">
    <location>
        <position position="74"/>
    </location>
    <ligand>
        <name>tRNA</name>
        <dbReference type="ChEBI" id="CHEBI:17843"/>
    </ligand>
</feature>
<proteinExistence type="inferred from homology"/>
<dbReference type="FunFam" id="3.40.50.1470:FF:000001">
    <property type="entry name" value="Peptidyl-tRNA hydrolase"/>
    <property type="match status" value="1"/>
</dbReference>
<gene>
    <name evidence="6 7" type="primary">pth</name>
    <name evidence="7" type="ORF">CA12_41510</name>
</gene>
<evidence type="ECO:0000256" key="3">
    <source>
        <dbReference type="ARBA" id="ARBA00022801"/>
    </source>
</evidence>
<dbReference type="InterPro" id="IPR001328">
    <property type="entry name" value="Pept_tRNA_hydro"/>
</dbReference>
<feature type="site" description="Stabilizes the basic form of H active site to accept a proton" evidence="6">
    <location>
        <position position="101"/>
    </location>
</feature>
<evidence type="ECO:0000256" key="1">
    <source>
        <dbReference type="ARBA" id="ARBA00013260"/>
    </source>
</evidence>
<evidence type="ECO:0000313" key="8">
    <source>
        <dbReference type="Proteomes" id="UP000318741"/>
    </source>
</evidence>
<keyword evidence="3 6" id="KW-0378">Hydrolase</keyword>
<dbReference type="InterPro" id="IPR036416">
    <property type="entry name" value="Pept_tRNA_hydro_sf"/>
</dbReference>
<keyword evidence="4 6" id="KW-0694">RNA-binding</keyword>
<comment type="function">
    <text evidence="6">Hydrolyzes ribosome-free peptidyl-tRNAs (with 1 or more amino acids incorporated), which drop off the ribosome during protein synthesis, or as a result of ribosome stalling.</text>
</comment>
<dbReference type="GO" id="GO:0000049">
    <property type="term" value="F:tRNA binding"/>
    <property type="evidence" value="ECO:0007669"/>
    <property type="project" value="UniProtKB-UniRule"/>
</dbReference>
<evidence type="ECO:0000256" key="4">
    <source>
        <dbReference type="ARBA" id="ARBA00022884"/>
    </source>
</evidence>
<dbReference type="SUPFAM" id="SSF53178">
    <property type="entry name" value="Peptidyl-tRNA hydrolase-like"/>
    <property type="match status" value="1"/>
</dbReference>
<dbReference type="EMBL" id="CP036265">
    <property type="protein sequence ID" value="QDT18013.1"/>
    <property type="molecule type" value="Genomic_DNA"/>
</dbReference>
<feature type="binding site" evidence="6">
    <location>
        <position position="14"/>
    </location>
    <ligand>
        <name>tRNA</name>
        <dbReference type="ChEBI" id="CHEBI:17843"/>
    </ligand>
</feature>
<keyword evidence="6" id="KW-0963">Cytoplasm</keyword>
<sequence length="202" mass="21661">MKLVVGLGNPGDRYRGTRHNVGWEVLAELARRHAPDAKPESNFEAETLRIEVPPGRGRPVFESAKALLVSPLTYMNLSGRSVAAAARFHKVDPAGVLIVCDDLNLPSGRLRLRGKGSAGGQNGLKDVIEKLGTDEFPRLRVGVGRPPGRVSAADYVLSRFTPEERTELDLAVQDAADAVELWLTRGLQPAMNAANAPPPGGD</sequence>
<dbReference type="RefSeq" id="WP_145360994.1">
    <property type="nucleotide sequence ID" value="NZ_CP036265.1"/>
</dbReference>
<name>A0A517PF59_9PLAN</name>
<comment type="similarity">
    <text evidence="6">Belongs to the PTH family.</text>
</comment>
<dbReference type="AlphaFoldDB" id="A0A517PF59"/>
<comment type="subunit">
    <text evidence="6">Monomer.</text>
</comment>
<evidence type="ECO:0000313" key="7">
    <source>
        <dbReference type="EMBL" id="QDT18013.1"/>
    </source>
</evidence>
<comment type="catalytic activity">
    <reaction evidence="6">
        <text>an N-acyl-L-alpha-aminoacyl-tRNA + H2O = an N-acyl-L-amino acid + a tRNA + H(+)</text>
        <dbReference type="Rhea" id="RHEA:54448"/>
        <dbReference type="Rhea" id="RHEA-COMP:10123"/>
        <dbReference type="Rhea" id="RHEA-COMP:13883"/>
        <dbReference type="ChEBI" id="CHEBI:15377"/>
        <dbReference type="ChEBI" id="CHEBI:15378"/>
        <dbReference type="ChEBI" id="CHEBI:59874"/>
        <dbReference type="ChEBI" id="CHEBI:78442"/>
        <dbReference type="ChEBI" id="CHEBI:138191"/>
        <dbReference type="EC" id="3.1.1.29"/>
    </reaction>
</comment>
<dbReference type="CDD" id="cd00462">
    <property type="entry name" value="PTH"/>
    <property type="match status" value="1"/>
</dbReference>
<feature type="site" description="Discriminates between blocked and unblocked aminoacyl-tRNA" evidence="6">
    <location>
        <position position="9"/>
    </location>
</feature>
<dbReference type="GO" id="GO:0005737">
    <property type="term" value="C:cytoplasm"/>
    <property type="evidence" value="ECO:0007669"/>
    <property type="project" value="UniProtKB-SubCell"/>
</dbReference>
<keyword evidence="2 6" id="KW-0820">tRNA-binding</keyword>
<feature type="binding site" evidence="6">
    <location>
        <position position="122"/>
    </location>
    <ligand>
        <name>tRNA</name>
        <dbReference type="ChEBI" id="CHEBI:17843"/>
    </ligand>
</feature>
<comment type="subcellular location">
    <subcellularLocation>
        <location evidence="6">Cytoplasm</location>
    </subcellularLocation>
</comment>
<dbReference type="PANTHER" id="PTHR17224">
    <property type="entry name" value="PEPTIDYL-TRNA HYDROLASE"/>
    <property type="match status" value="1"/>
</dbReference>
<evidence type="ECO:0000256" key="6">
    <source>
        <dbReference type="HAMAP-Rule" id="MF_00083"/>
    </source>
</evidence>
<dbReference type="PANTHER" id="PTHR17224:SF1">
    <property type="entry name" value="PEPTIDYL-TRNA HYDROLASE"/>
    <property type="match status" value="1"/>
</dbReference>
<dbReference type="EC" id="3.1.1.29" evidence="1 6"/>
<dbReference type="NCBIfam" id="TIGR00447">
    <property type="entry name" value="pth"/>
    <property type="match status" value="1"/>
</dbReference>
<reference evidence="7 8" key="1">
    <citation type="submission" date="2019-02" db="EMBL/GenBank/DDBJ databases">
        <title>Deep-cultivation of Planctomycetes and their phenomic and genomic characterization uncovers novel biology.</title>
        <authorList>
            <person name="Wiegand S."/>
            <person name="Jogler M."/>
            <person name="Boedeker C."/>
            <person name="Pinto D."/>
            <person name="Vollmers J."/>
            <person name="Rivas-Marin E."/>
            <person name="Kohn T."/>
            <person name="Peeters S.H."/>
            <person name="Heuer A."/>
            <person name="Rast P."/>
            <person name="Oberbeckmann S."/>
            <person name="Bunk B."/>
            <person name="Jeske O."/>
            <person name="Meyerdierks A."/>
            <person name="Storesund J.E."/>
            <person name="Kallscheuer N."/>
            <person name="Luecker S."/>
            <person name="Lage O.M."/>
            <person name="Pohl T."/>
            <person name="Merkel B.J."/>
            <person name="Hornburger P."/>
            <person name="Mueller R.-W."/>
            <person name="Bruemmer F."/>
            <person name="Labrenz M."/>
            <person name="Spormann A.M."/>
            <person name="Op den Camp H."/>
            <person name="Overmann J."/>
            <person name="Amann R."/>
            <person name="Jetten M.S.M."/>
            <person name="Mascher T."/>
            <person name="Medema M.H."/>
            <person name="Devos D.P."/>
            <person name="Kaster A.-K."/>
            <person name="Ovreas L."/>
            <person name="Rohde M."/>
            <person name="Galperin M.Y."/>
            <person name="Jogler C."/>
        </authorList>
    </citation>
    <scope>NUCLEOTIDE SEQUENCE [LARGE SCALE GENOMIC DNA]</scope>
    <source>
        <strain evidence="7 8">CA12</strain>
    </source>
</reference>
<dbReference type="Pfam" id="PF01195">
    <property type="entry name" value="Pept_tRNA_hydro"/>
    <property type="match status" value="1"/>
</dbReference>
<protein>
    <recommendedName>
        <fullName evidence="5 6">Peptidyl-tRNA hydrolase</fullName>
        <shortName evidence="6">Pth</shortName>
        <ecNumber evidence="1 6">3.1.1.29</ecNumber>
    </recommendedName>
</protein>
<feature type="binding site" evidence="6">
    <location>
        <position position="76"/>
    </location>
    <ligand>
        <name>tRNA</name>
        <dbReference type="ChEBI" id="CHEBI:17843"/>
    </ligand>
</feature>
<dbReference type="OrthoDB" id="9800507at2"/>
<keyword evidence="8" id="KW-1185">Reference proteome</keyword>
<dbReference type="Gene3D" id="3.40.50.1470">
    <property type="entry name" value="Peptidyl-tRNA hydrolase"/>
    <property type="match status" value="1"/>
</dbReference>
<dbReference type="KEGG" id="acaf:CA12_41510"/>
<organism evidence="7 8">
    <name type="scientific">Alienimonas californiensis</name>
    <dbReference type="NCBI Taxonomy" id="2527989"/>
    <lineage>
        <taxon>Bacteria</taxon>
        <taxon>Pseudomonadati</taxon>
        <taxon>Planctomycetota</taxon>
        <taxon>Planctomycetia</taxon>
        <taxon>Planctomycetales</taxon>
        <taxon>Planctomycetaceae</taxon>
        <taxon>Alienimonas</taxon>
    </lineage>
</organism>
<dbReference type="GO" id="GO:0006515">
    <property type="term" value="P:protein quality control for misfolded or incompletely synthesized proteins"/>
    <property type="evidence" value="ECO:0007669"/>
    <property type="project" value="UniProtKB-UniRule"/>
</dbReference>
<dbReference type="Proteomes" id="UP000318741">
    <property type="component" value="Chromosome"/>
</dbReference>
<accession>A0A517PF59</accession>
<evidence type="ECO:0000256" key="2">
    <source>
        <dbReference type="ARBA" id="ARBA00022555"/>
    </source>
</evidence>
<evidence type="ECO:0000256" key="5">
    <source>
        <dbReference type="ARBA" id="ARBA00050038"/>
    </source>
</evidence>
<comment type="function">
    <text evidence="6">Catalyzes the release of premature peptidyl moieties from peptidyl-tRNA molecules trapped in stalled 50S ribosomal subunits, and thus maintains levels of free tRNAs and 50S ribosomes.</text>
</comment>
<feature type="active site" description="Proton acceptor" evidence="6">
    <location>
        <position position="19"/>
    </location>
</feature>
<dbReference type="GO" id="GO:0004045">
    <property type="term" value="F:peptidyl-tRNA hydrolase activity"/>
    <property type="evidence" value="ECO:0007669"/>
    <property type="project" value="UniProtKB-UniRule"/>
</dbReference>
<dbReference type="GO" id="GO:0072344">
    <property type="term" value="P:rescue of stalled ribosome"/>
    <property type="evidence" value="ECO:0007669"/>
    <property type="project" value="UniProtKB-UniRule"/>
</dbReference>